<keyword evidence="11" id="KW-1185">Reference proteome</keyword>
<accession>A0A1D3L500</accession>
<evidence type="ECO:0000256" key="2">
    <source>
        <dbReference type="ARBA" id="ARBA00022475"/>
    </source>
</evidence>
<dbReference type="PANTHER" id="PTHR30572">
    <property type="entry name" value="MEMBRANE COMPONENT OF TRANSPORTER-RELATED"/>
    <property type="match status" value="1"/>
</dbReference>
<dbReference type="InterPro" id="IPR003838">
    <property type="entry name" value="ABC3_permease_C"/>
</dbReference>
<dbReference type="STRING" id="118062.MCBB_2155"/>
<feature type="domain" description="ABC3 transporter permease C-terminal" evidence="8">
    <location>
        <begin position="225"/>
        <end position="341"/>
    </location>
</feature>
<comment type="similarity">
    <text evidence="6">Belongs to the ABC-4 integral membrane protein family.</text>
</comment>
<dbReference type="RefSeq" id="WP_071907736.1">
    <property type="nucleotide sequence ID" value="NZ_LT607756.1"/>
</dbReference>
<organism evidence="10 11">
    <name type="scientific">Methanobacterium congolense</name>
    <dbReference type="NCBI Taxonomy" id="118062"/>
    <lineage>
        <taxon>Archaea</taxon>
        <taxon>Methanobacteriati</taxon>
        <taxon>Methanobacteriota</taxon>
        <taxon>Methanomada group</taxon>
        <taxon>Methanobacteria</taxon>
        <taxon>Methanobacteriales</taxon>
        <taxon>Methanobacteriaceae</taxon>
        <taxon>Methanobacterium</taxon>
    </lineage>
</organism>
<dbReference type="GeneID" id="30412991"/>
<dbReference type="PANTHER" id="PTHR30572:SF4">
    <property type="entry name" value="ABC TRANSPORTER PERMEASE YTRF"/>
    <property type="match status" value="1"/>
</dbReference>
<dbReference type="Pfam" id="PF12704">
    <property type="entry name" value="MacB_PCD"/>
    <property type="match status" value="1"/>
</dbReference>
<evidence type="ECO:0000313" key="11">
    <source>
        <dbReference type="Proteomes" id="UP000094707"/>
    </source>
</evidence>
<feature type="transmembrane region" description="Helical" evidence="7">
    <location>
        <begin position="274"/>
        <end position="300"/>
    </location>
</feature>
<dbReference type="Proteomes" id="UP000094707">
    <property type="component" value="Chromosome I"/>
</dbReference>
<evidence type="ECO:0000256" key="7">
    <source>
        <dbReference type="SAM" id="Phobius"/>
    </source>
</evidence>
<feature type="transmembrane region" description="Helical" evidence="7">
    <location>
        <begin position="220"/>
        <end position="243"/>
    </location>
</feature>
<evidence type="ECO:0000259" key="9">
    <source>
        <dbReference type="Pfam" id="PF12704"/>
    </source>
</evidence>
<protein>
    <submittedName>
        <fullName evidence="10">Putative ABC transporter permease YvrN</fullName>
    </submittedName>
</protein>
<keyword evidence="2" id="KW-1003">Cell membrane</keyword>
<dbReference type="KEGG" id="mcub:MCBB_2155"/>
<keyword evidence="4 7" id="KW-1133">Transmembrane helix</keyword>
<evidence type="ECO:0000256" key="3">
    <source>
        <dbReference type="ARBA" id="ARBA00022692"/>
    </source>
</evidence>
<dbReference type="InterPro" id="IPR025857">
    <property type="entry name" value="MacB_PCD"/>
</dbReference>
<dbReference type="GO" id="GO:0022857">
    <property type="term" value="F:transmembrane transporter activity"/>
    <property type="evidence" value="ECO:0007669"/>
    <property type="project" value="TreeGrafter"/>
</dbReference>
<dbReference type="OrthoDB" id="11469at2157"/>
<feature type="domain" description="MacB-like periplasmic core" evidence="9">
    <location>
        <begin position="18"/>
        <end position="195"/>
    </location>
</feature>
<dbReference type="Pfam" id="PF02687">
    <property type="entry name" value="FtsX"/>
    <property type="match status" value="1"/>
</dbReference>
<feature type="transmembrane region" description="Helical" evidence="7">
    <location>
        <begin position="20"/>
        <end position="42"/>
    </location>
</feature>
<feature type="transmembrane region" description="Helical" evidence="7">
    <location>
        <begin position="312"/>
        <end position="332"/>
    </location>
</feature>
<keyword evidence="5 7" id="KW-0472">Membrane</keyword>
<evidence type="ECO:0000313" key="10">
    <source>
        <dbReference type="EMBL" id="SCG86697.1"/>
    </source>
</evidence>
<dbReference type="AlphaFoldDB" id="A0A1D3L500"/>
<evidence type="ECO:0000256" key="4">
    <source>
        <dbReference type="ARBA" id="ARBA00022989"/>
    </source>
</evidence>
<dbReference type="EMBL" id="LT607756">
    <property type="protein sequence ID" value="SCG86697.1"/>
    <property type="molecule type" value="Genomic_DNA"/>
</dbReference>
<proteinExistence type="inferred from homology"/>
<gene>
    <name evidence="10" type="primary">yvrN</name>
    <name evidence="10" type="ORF">MCBB_2155</name>
</gene>
<evidence type="ECO:0000259" key="8">
    <source>
        <dbReference type="Pfam" id="PF02687"/>
    </source>
</evidence>
<name>A0A1D3L500_9EURY</name>
<evidence type="ECO:0000256" key="1">
    <source>
        <dbReference type="ARBA" id="ARBA00004651"/>
    </source>
</evidence>
<reference evidence="10 11" key="1">
    <citation type="submission" date="2016-08" db="EMBL/GenBank/DDBJ databases">
        <authorList>
            <person name="Seilhamer J.J."/>
        </authorList>
    </citation>
    <scope>NUCLEOTIDE SEQUENCE [LARGE SCALE GENOMIC DNA]</scope>
    <source>
        <strain evidence="10">Buetzberg</strain>
    </source>
</reference>
<keyword evidence="3 7" id="KW-0812">Transmembrane</keyword>
<evidence type="ECO:0000256" key="5">
    <source>
        <dbReference type="ARBA" id="ARBA00023136"/>
    </source>
</evidence>
<comment type="subcellular location">
    <subcellularLocation>
        <location evidence="1">Cell membrane</location>
        <topology evidence="1">Multi-pass membrane protein</topology>
    </subcellularLocation>
</comment>
<dbReference type="PATRIC" id="fig|129848.4.peg.2202"/>
<evidence type="ECO:0000256" key="6">
    <source>
        <dbReference type="ARBA" id="ARBA00038076"/>
    </source>
</evidence>
<dbReference type="GO" id="GO:0005886">
    <property type="term" value="C:plasma membrane"/>
    <property type="evidence" value="ECO:0007669"/>
    <property type="project" value="UniProtKB-SubCell"/>
</dbReference>
<sequence>MDLYKLAFNNIRRRKLRSALTMLGIIIGVATIMVLVGITAGATSVVKEETSAYMYDLTVSPAGSTGSYLMDNQTASKVEAYSKLYDTKEFTVFKQTINGQEIAVQGTNDWKQLRLKTGSPGVVMDYSIADTLGYKVGSKVNVDGKEMAITGIAKEDGNGLYINQTLAKEMQDNRVSIITAKTHGDPKTVADALEKDVGNVTVETKSDKVAEVQEMADKSMLFASLIASVGLLVGIISVVNTMFISVMERTRELGVLKAIGFTNKQIMGSTLFEAGILGFIGAVVGVIVGAIGIVALANVLNFTDYMSEMLPAWLIVSAIAGSTLLSILAGLYPAVRASKLNVVEALRNE</sequence>
<dbReference type="InterPro" id="IPR050250">
    <property type="entry name" value="Macrolide_Exporter_MacB"/>
</dbReference>